<dbReference type="EMBL" id="CM000765">
    <property type="protein sequence ID" value="OQU81738.1"/>
    <property type="molecule type" value="Genomic_DNA"/>
</dbReference>
<gene>
    <name evidence="2" type="ORF">SORBI_3006G111450</name>
</gene>
<keyword evidence="1" id="KW-0472">Membrane</keyword>
<reference evidence="2 3" key="1">
    <citation type="journal article" date="2009" name="Nature">
        <title>The Sorghum bicolor genome and the diversification of grasses.</title>
        <authorList>
            <person name="Paterson A.H."/>
            <person name="Bowers J.E."/>
            <person name="Bruggmann R."/>
            <person name="Dubchak I."/>
            <person name="Grimwood J."/>
            <person name="Gundlach H."/>
            <person name="Haberer G."/>
            <person name="Hellsten U."/>
            <person name="Mitros T."/>
            <person name="Poliakov A."/>
            <person name="Schmutz J."/>
            <person name="Spannagl M."/>
            <person name="Tang H."/>
            <person name="Wang X."/>
            <person name="Wicker T."/>
            <person name="Bharti A.K."/>
            <person name="Chapman J."/>
            <person name="Feltus F.A."/>
            <person name="Gowik U."/>
            <person name="Grigoriev I.V."/>
            <person name="Lyons E."/>
            <person name="Maher C.A."/>
            <person name="Martis M."/>
            <person name="Narechania A."/>
            <person name="Otillar R.P."/>
            <person name="Penning B.W."/>
            <person name="Salamov A.A."/>
            <person name="Wang Y."/>
            <person name="Zhang L."/>
            <person name="Carpita N.C."/>
            <person name="Freeling M."/>
            <person name="Gingle A.R."/>
            <person name="Hash C.T."/>
            <person name="Keller B."/>
            <person name="Klein P."/>
            <person name="Kresovich S."/>
            <person name="McCann M.C."/>
            <person name="Ming R."/>
            <person name="Peterson D.G."/>
            <person name="Mehboob-ur-Rahman"/>
            <person name="Ware D."/>
            <person name="Westhoff P."/>
            <person name="Mayer K.F."/>
            <person name="Messing J."/>
            <person name="Rokhsar D.S."/>
        </authorList>
    </citation>
    <scope>NUCLEOTIDE SEQUENCE [LARGE SCALE GENOMIC DNA]</scope>
    <source>
        <strain evidence="3">cv. BTx623</strain>
    </source>
</reference>
<reference evidence="3" key="2">
    <citation type="journal article" date="2018" name="Plant J.">
        <title>The Sorghum bicolor reference genome: improved assembly, gene annotations, a transcriptome atlas, and signatures of genome organization.</title>
        <authorList>
            <person name="McCormick R.F."/>
            <person name="Truong S.K."/>
            <person name="Sreedasyam A."/>
            <person name="Jenkins J."/>
            <person name="Shu S."/>
            <person name="Sims D."/>
            <person name="Kennedy M."/>
            <person name="Amirebrahimi M."/>
            <person name="Weers B.D."/>
            <person name="McKinley B."/>
            <person name="Mattison A."/>
            <person name="Morishige D.T."/>
            <person name="Grimwood J."/>
            <person name="Schmutz J."/>
            <person name="Mullet J.E."/>
        </authorList>
    </citation>
    <scope>NUCLEOTIDE SEQUENCE [LARGE SCALE GENOMIC DNA]</scope>
    <source>
        <strain evidence="3">cv. BTx623</strain>
    </source>
</reference>
<accession>A0A1Z5RDC8</accession>
<sequence length="47" mass="5685">MYPPCFFQAHFVFFNCLLVFLLLFSLMLIDLLDMWMGVILSYFISKR</sequence>
<dbReference type="InParanoid" id="A0A1Z5RDC8"/>
<protein>
    <submittedName>
        <fullName evidence="2">Uncharacterized protein</fullName>
    </submittedName>
</protein>
<feature type="transmembrane region" description="Helical" evidence="1">
    <location>
        <begin position="12"/>
        <end position="44"/>
    </location>
</feature>
<proteinExistence type="predicted"/>
<dbReference type="AlphaFoldDB" id="A0A1Z5RDC8"/>
<evidence type="ECO:0000313" key="2">
    <source>
        <dbReference type="EMBL" id="OQU81738.1"/>
    </source>
</evidence>
<keyword evidence="1" id="KW-0812">Transmembrane</keyword>
<evidence type="ECO:0000256" key="1">
    <source>
        <dbReference type="SAM" id="Phobius"/>
    </source>
</evidence>
<name>A0A1Z5RDC8_SORBI</name>
<evidence type="ECO:0000313" key="3">
    <source>
        <dbReference type="Proteomes" id="UP000000768"/>
    </source>
</evidence>
<organism evidence="2 3">
    <name type="scientific">Sorghum bicolor</name>
    <name type="common">Sorghum</name>
    <name type="synonym">Sorghum vulgare</name>
    <dbReference type="NCBI Taxonomy" id="4558"/>
    <lineage>
        <taxon>Eukaryota</taxon>
        <taxon>Viridiplantae</taxon>
        <taxon>Streptophyta</taxon>
        <taxon>Embryophyta</taxon>
        <taxon>Tracheophyta</taxon>
        <taxon>Spermatophyta</taxon>
        <taxon>Magnoliopsida</taxon>
        <taxon>Liliopsida</taxon>
        <taxon>Poales</taxon>
        <taxon>Poaceae</taxon>
        <taxon>PACMAD clade</taxon>
        <taxon>Panicoideae</taxon>
        <taxon>Andropogonodae</taxon>
        <taxon>Andropogoneae</taxon>
        <taxon>Sorghinae</taxon>
        <taxon>Sorghum</taxon>
    </lineage>
</organism>
<keyword evidence="3" id="KW-1185">Reference proteome</keyword>
<dbReference type="Gramene" id="OQU81738">
    <property type="protein sequence ID" value="OQU81738"/>
    <property type="gene ID" value="SORBI_3006G111450"/>
</dbReference>
<dbReference type="Proteomes" id="UP000000768">
    <property type="component" value="Chromosome 6"/>
</dbReference>
<keyword evidence="1" id="KW-1133">Transmembrane helix</keyword>